<feature type="compositionally biased region" description="Polar residues" evidence="4">
    <location>
        <begin position="1"/>
        <end position="10"/>
    </location>
</feature>
<dbReference type="InterPro" id="IPR038622">
    <property type="entry name" value="CDPS_sf"/>
</dbReference>
<name>A0AAU1HWE4_9ACTN</name>
<dbReference type="NCBIfam" id="TIGR04539">
    <property type="entry name" value="tRNA_cyclodipep"/>
    <property type="match status" value="1"/>
</dbReference>
<accession>A0AAU1HWE4</accession>
<reference evidence="5" key="1">
    <citation type="submission" date="2022-10" db="EMBL/GenBank/DDBJ databases">
        <title>The complete genomes of actinobacterial strains from the NBC collection.</title>
        <authorList>
            <person name="Joergensen T.S."/>
            <person name="Alvarez Arevalo M."/>
            <person name="Sterndorff E.B."/>
            <person name="Faurdal D."/>
            <person name="Vuksanovic O."/>
            <person name="Mourched A.-S."/>
            <person name="Charusanti P."/>
            <person name="Shaw S."/>
            <person name="Blin K."/>
            <person name="Weber T."/>
        </authorList>
    </citation>
    <scope>NUCLEOTIDE SEQUENCE</scope>
    <source>
        <strain evidence="5">NBC 00180</strain>
    </source>
</reference>
<dbReference type="Gene3D" id="3.40.50.11710">
    <property type="entry name" value="Cyclodipeptide synthase"/>
    <property type="match status" value="1"/>
</dbReference>
<dbReference type="InterPro" id="IPR030903">
    <property type="entry name" value="CDPS"/>
</dbReference>
<proteinExistence type="inferred from homology"/>
<evidence type="ECO:0000313" key="5">
    <source>
        <dbReference type="EMBL" id="WTP87136.1"/>
    </source>
</evidence>
<evidence type="ECO:0000256" key="1">
    <source>
        <dbReference type="ARBA" id="ARBA00006034"/>
    </source>
</evidence>
<sequence length="263" mass="28491">MTTATASEIQHVTPAASAPATDHPETDSPAGLFKIEPFTPHCEVIRTAGDHAVIGVSPGNSYFSAARVHDLARWGLALFERVDFVYTDLYVAEMYAASGYPPEDARRKAVKNLRGVRAKVLGAVQAVDPGGTRLYAHAMSDFRGNTAYREIHDRLRTRLATDDEFRTTCEKLIDTFLAGRAGRASDAQREVCLAYVCAEAPLFLDTPAILGVPSSLNCYHQLLPMAELLYSRGAGLRASRNQGHAIVTPATGTDPEETGTDVR</sequence>
<dbReference type="GO" id="GO:0016755">
    <property type="term" value="F:aminoacyltransferase activity"/>
    <property type="evidence" value="ECO:0007669"/>
    <property type="project" value="InterPro"/>
</dbReference>
<keyword evidence="2" id="KW-0808">Transferase</keyword>
<evidence type="ECO:0000256" key="3">
    <source>
        <dbReference type="ARBA" id="ARBA00030771"/>
    </source>
</evidence>
<feature type="region of interest" description="Disordered" evidence="4">
    <location>
        <begin position="1"/>
        <end position="32"/>
    </location>
</feature>
<gene>
    <name evidence="5" type="ORF">OG477_17950</name>
</gene>
<dbReference type="Pfam" id="PF16715">
    <property type="entry name" value="CDPS"/>
    <property type="match status" value="1"/>
</dbReference>
<dbReference type="EMBL" id="CP108140">
    <property type="protein sequence ID" value="WTP87136.1"/>
    <property type="molecule type" value="Genomic_DNA"/>
</dbReference>
<evidence type="ECO:0000256" key="4">
    <source>
        <dbReference type="SAM" id="MobiDB-lite"/>
    </source>
</evidence>
<evidence type="ECO:0000256" key="2">
    <source>
        <dbReference type="ARBA" id="ARBA00022679"/>
    </source>
</evidence>
<dbReference type="AlphaFoldDB" id="A0AAU1HWE4"/>
<protein>
    <recommendedName>
        <fullName evidence="3">Cyclodipeptide synthase</fullName>
    </recommendedName>
</protein>
<comment type="similarity">
    <text evidence="1">Belongs to the CDPS family.</text>
</comment>
<organism evidence="5">
    <name type="scientific">Streptomyces sp. NBC_00180</name>
    <dbReference type="NCBI Taxonomy" id="2903632"/>
    <lineage>
        <taxon>Bacteria</taxon>
        <taxon>Bacillati</taxon>
        <taxon>Actinomycetota</taxon>
        <taxon>Actinomycetes</taxon>
        <taxon>Kitasatosporales</taxon>
        <taxon>Streptomycetaceae</taxon>
        <taxon>Streptomyces</taxon>
    </lineage>
</organism>